<dbReference type="KEGG" id="cia:BEN51_11120"/>
<dbReference type="GO" id="GO:0000175">
    <property type="term" value="F:3'-5'-RNA exonuclease activity"/>
    <property type="evidence" value="ECO:0007669"/>
    <property type="project" value="InterPro"/>
</dbReference>
<dbReference type="InterPro" id="IPR036397">
    <property type="entry name" value="RNaseH_sf"/>
</dbReference>
<dbReference type="SMART" id="SM00479">
    <property type="entry name" value="EXOIII"/>
    <property type="match status" value="1"/>
</dbReference>
<sequence>MAFIIIDLEFNNLEDIKKYRPNIFDENPELKEVELDNEIIEIGAIKLDNYMQPIKEYKAYIKPSVIKVLNPKISEITNIQEEDLEQGISFREGMDGLKELIDEGDIICSWAKDDIIEIINNAIYHKYEDLSWLALYLDIQEYSTKILGKKKSLSLKHALDELKIKVDTTKLHDALNDAIYTSFVFKRIYNSRAVKNYMIKDIYNMPALEIKNLNEYKIDKSKVSQKCPKCKVSIDLEYELIPLKWRFVSLGTCPKCRNKLINELIIKRTFSNEEIYKESYSFLDEIEYINYCDKVKKAIMKLNNMLI</sequence>
<proteinExistence type="predicted"/>
<name>A0A343JEQ8_9CLOT</name>
<dbReference type="Pfam" id="PF00929">
    <property type="entry name" value="RNase_T"/>
    <property type="match status" value="1"/>
</dbReference>
<keyword evidence="2" id="KW-0269">Exonuclease</keyword>
<evidence type="ECO:0000259" key="1">
    <source>
        <dbReference type="SMART" id="SM00479"/>
    </source>
</evidence>
<evidence type="ECO:0000313" key="2">
    <source>
        <dbReference type="EMBL" id="ASW44016.1"/>
    </source>
</evidence>
<reference evidence="2 3" key="1">
    <citation type="submission" date="2016-08" db="EMBL/GenBank/DDBJ databases">
        <title>Complete Genome Sequence Of The Indigo Reducing Clostridium isatidis DSM15098.</title>
        <authorList>
            <person name="Little G.T."/>
            <person name="Minton N.P."/>
        </authorList>
    </citation>
    <scope>NUCLEOTIDE SEQUENCE [LARGE SCALE GENOMIC DNA]</scope>
    <source>
        <strain evidence="2 3">DSM 15098</strain>
    </source>
</reference>
<dbReference type="Proteomes" id="UP000264883">
    <property type="component" value="Chromosome"/>
</dbReference>
<dbReference type="InterPro" id="IPR047201">
    <property type="entry name" value="ERI-1_3'hExo-like"/>
</dbReference>
<keyword evidence="2" id="KW-0378">Hydrolase</keyword>
<dbReference type="EMBL" id="CP016786">
    <property type="protein sequence ID" value="ASW44016.1"/>
    <property type="molecule type" value="Genomic_DNA"/>
</dbReference>
<keyword evidence="2" id="KW-0540">Nuclease</keyword>
<dbReference type="GO" id="GO:0003676">
    <property type="term" value="F:nucleic acid binding"/>
    <property type="evidence" value="ECO:0007669"/>
    <property type="project" value="InterPro"/>
</dbReference>
<accession>A0A343JEQ8</accession>
<dbReference type="InterPro" id="IPR012337">
    <property type="entry name" value="RNaseH-like_sf"/>
</dbReference>
<organism evidence="2 3">
    <name type="scientific">Clostridium isatidis</name>
    <dbReference type="NCBI Taxonomy" id="182773"/>
    <lineage>
        <taxon>Bacteria</taxon>
        <taxon>Bacillati</taxon>
        <taxon>Bacillota</taxon>
        <taxon>Clostridia</taxon>
        <taxon>Eubacteriales</taxon>
        <taxon>Clostridiaceae</taxon>
        <taxon>Clostridium</taxon>
    </lineage>
</organism>
<dbReference type="OrthoDB" id="159416at2"/>
<dbReference type="InterPro" id="IPR013520">
    <property type="entry name" value="Ribonucl_H"/>
</dbReference>
<evidence type="ECO:0000313" key="3">
    <source>
        <dbReference type="Proteomes" id="UP000264883"/>
    </source>
</evidence>
<dbReference type="RefSeq" id="WP_119866143.1">
    <property type="nucleotide sequence ID" value="NZ_CP016786.1"/>
</dbReference>
<dbReference type="Gene3D" id="3.30.420.10">
    <property type="entry name" value="Ribonuclease H-like superfamily/Ribonuclease H"/>
    <property type="match status" value="1"/>
</dbReference>
<dbReference type="AlphaFoldDB" id="A0A343JEQ8"/>
<dbReference type="CDD" id="cd06133">
    <property type="entry name" value="ERI-1_3'hExo_like"/>
    <property type="match status" value="1"/>
</dbReference>
<gene>
    <name evidence="2" type="ORF">BEN51_11120</name>
</gene>
<feature type="domain" description="Exonuclease" evidence="1">
    <location>
        <begin position="2"/>
        <end position="194"/>
    </location>
</feature>
<dbReference type="SUPFAM" id="SSF53098">
    <property type="entry name" value="Ribonuclease H-like"/>
    <property type="match status" value="1"/>
</dbReference>
<protein>
    <submittedName>
        <fullName evidence="2">Exonuclease</fullName>
    </submittedName>
</protein>
<keyword evidence="3" id="KW-1185">Reference proteome</keyword>